<evidence type="ECO:0000256" key="1">
    <source>
        <dbReference type="ARBA" id="ARBA00004141"/>
    </source>
</evidence>
<evidence type="ECO:0000256" key="7">
    <source>
        <dbReference type="ARBA" id="ARBA00023303"/>
    </source>
</evidence>
<feature type="domain" description="Potassium channel" evidence="10">
    <location>
        <begin position="52"/>
        <end position="109"/>
    </location>
</feature>
<accession>A0A0N4XGY2</accession>
<keyword evidence="7 8" id="KW-0407">Ion channel</keyword>
<keyword evidence="3 8" id="KW-0812">Transmembrane</keyword>
<dbReference type="WBParaSite" id="NBR_0000178401-mRNA-1">
    <property type="protein sequence ID" value="NBR_0000178401-mRNA-1"/>
    <property type="gene ID" value="NBR_0000178401"/>
</dbReference>
<comment type="similarity">
    <text evidence="8">Belongs to the two pore domain potassium channel (TC 1.A.1.8) family.</text>
</comment>
<dbReference type="InterPro" id="IPR003280">
    <property type="entry name" value="2pore_dom_K_chnl"/>
</dbReference>
<dbReference type="PRINTS" id="PR01333">
    <property type="entry name" value="2POREKCHANEL"/>
</dbReference>
<evidence type="ECO:0000256" key="8">
    <source>
        <dbReference type="RuleBase" id="RU003857"/>
    </source>
</evidence>
<evidence type="ECO:0000313" key="13">
    <source>
        <dbReference type="WBParaSite" id="NBR_0000178401-mRNA-1"/>
    </source>
</evidence>
<feature type="transmembrane region" description="Helical" evidence="9">
    <location>
        <begin position="182"/>
        <end position="203"/>
    </location>
</feature>
<dbReference type="SUPFAM" id="SSF81324">
    <property type="entry name" value="Voltage-gated potassium channels"/>
    <property type="match status" value="2"/>
</dbReference>
<evidence type="ECO:0000256" key="2">
    <source>
        <dbReference type="ARBA" id="ARBA00022448"/>
    </source>
</evidence>
<feature type="transmembrane region" description="Helical" evidence="9">
    <location>
        <begin position="88"/>
        <end position="113"/>
    </location>
</feature>
<keyword evidence="12" id="KW-1185">Reference proteome</keyword>
<dbReference type="Proteomes" id="UP000271162">
    <property type="component" value="Unassembled WGS sequence"/>
</dbReference>
<dbReference type="InterPro" id="IPR013099">
    <property type="entry name" value="K_chnl_dom"/>
</dbReference>
<keyword evidence="5 8" id="KW-0406">Ion transport</keyword>
<dbReference type="STRING" id="27835.A0A0N4XGY2"/>
<proteinExistence type="inferred from homology"/>
<evidence type="ECO:0000256" key="4">
    <source>
        <dbReference type="ARBA" id="ARBA00022989"/>
    </source>
</evidence>
<evidence type="ECO:0000256" key="5">
    <source>
        <dbReference type="ARBA" id="ARBA00023065"/>
    </source>
</evidence>
<evidence type="ECO:0000313" key="11">
    <source>
        <dbReference type="EMBL" id="VDL65374.1"/>
    </source>
</evidence>
<comment type="subcellular location">
    <subcellularLocation>
        <location evidence="1">Membrane</location>
        <topology evidence="1">Multi-pass membrane protein</topology>
    </subcellularLocation>
</comment>
<evidence type="ECO:0000313" key="12">
    <source>
        <dbReference type="Proteomes" id="UP000271162"/>
    </source>
</evidence>
<name>A0A0N4XGY2_NIPBR</name>
<reference evidence="13" key="1">
    <citation type="submission" date="2017-02" db="UniProtKB">
        <authorList>
            <consortium name="WormBaseParasite"/>
        </authorList>
    </citation>
    <scope>IDENTIFICATION</scope>
</reference>
<dbReference type="OMA" id="LSMQWLE"/>
<sequence length="346" mass="38657">MMKTTGCSEYELQHVSISPIDECYQNAQIASQGADPPPLSEDTMEDEIQSELDKWSFGNSLLFSFSVITTIGYGHVAPVTFRGRLFCIIYGLIGVPVTLLTVADLGMFLSILLRKIVNCVYNRIIMSCGRRKWKPSKLNAPVSNDAVNEKDGMLSTAHDLKGSEEELEERPIFCRCRKTGEAVALCMTFVCYLLLGAKVVSVYEPEMDFFKAFYFNFVTLTTIGLGDFVPRSFDYLFITLCYIGVGLALTTMAIELAADLLRKLHYIGRKMDNIASTVVWFGGKKMTMKQLIKNLGDQFNIPEEDMAKFNLNEFVDNAMKVEAGEIKTLRVSRSMAGNWSCAGLTV</sequence>
<dbReference type="GO" id="GO:0022841">
    <property type="term" value="F:potassium ion leak channel activity"/>
    <property type="evidence" value="ECO:0007669"/>
    <property type="project" value="TreeGrafter"/>
</dbReference>
<keyword evidence="2 8" id="KW-0813">Transport</keyword>
<protein>
    <submittedName>
        <fullName evidence="13">TWiK family of potassium channels protein 9 (inferred by orthology to a C. elegans protein)</fullName>
    </submittedName>
</protein>
<dbReference type="EMBL" id="UYSL01001617">
    <property type="protein sequence ID" value="VDL65374.1"/>
    <property type="molecule type" value="Genomic_DNA"/>
</dbReference>
<feature type="transmembrane region" description="Helical" evidence="9">
    <location>
        <begin position="235"/>
        <end position="261"/>
    </location>
</feature>
<keyword evidence="6 9" id="KW-0472">Membrane</keyword>
<feature type="transmembrane region" description="Helical" evidence="9">
    <location>
        <begin position="57"/>
        <end position="76"/>
    </location>
</feature>
<dbReference type="GO" id="GO:0015271">
    <property type="term" value="F:outward rectifier potassium channel activity"/>
    <property type="evidence" value="ECO:0007669"/>
    <property type="project" value="TreeGrafter"/>
</dbReference>
<dbReference type="Pfam" id="PF07885">
    <property type="entry name" value="Ion_trans_2"/>
    <property type="match status" value="2"/>
</dbReference>
<dbReference type="GO" id="GO:0030322">
    <property type="term" value="P:stabilization of membrane potential"/>
    <property type="evidence" value="ECO:0007669"/>
    <property type="project" value="TreeGrafter"/>
</dbReference>
<feature type="domain" description="Potassium channel" evidence="10">
    <location>
        <begin position="189"/>
        <end position="262"/>
    </location>
</feature>
<keyword evidence="4 9" id="KW-1133">Transmembrane helix</keyword>
<reference evidence="11 12" key="2">
    <citation type="submission" date="2018-11" db="EMBL/GenBank/DDBJ databases">
        <authorList>
            <consortium name="Pathogen Informatics"/>
        </authorList>
    </citation>
    <scope>NUCLEOTIDE SEQUENCE [LARGE SCALE GENOMIC DNA]</scope>
</reference>
<dbReference type="PANTHER" id="PTHR11003">
    <property type="entry name" value="POTASSIUM CHANNEL, SUBFAMILY K"/>
    <property type="match status" value="1"/>
</dbReference>
<evidence type="ECO:0000256" key="9">
    <source>
        <dbReference type="SAM" id="Phobius"/>
    </source>
</evidence>
<evidence type="ECO:0000256" key="6">
    <source>
        <dbReference type="ARBA" id="ARBA00023136"/>
    </source>
</evidence>
<evidence type="ECO:0000259" key="10">
    <source>
        <dbReference type="Pfam" id="PF07885"/>
    </source>
</evidence>
<gene>
    <name evidence="11" type="ORF">NBR_LOCUS1785</name>
</gene>
<dbReference type="PANTHER" id="PTHR11003:SF273">
    <property type="entry name" value="TWIK FAMILY OF POTASSIUM CHANNELS PROTEIN 9"/>
    <property type="match status" value="1"/>
</dbReference>
<dbReference type="GO" id="GO:0005886">
    <property type="term" value="C:plasma membrane"/>
    <property type="evidence" value="ECO:0007669"/>
    <property type="project" value="TreeGrafter"/>
</dbReference>
<dbReference type="AlphaFoldDB" id="A0A0N4XGY2"/>
<evidence type="ECO:0000256" key="3">
    <source>
        <dbReference type="ARBA" id="ARBA00022692"/>
    </source>
</evidence>
<dbReference type="Gene3D" id="1.10.287.70">
    <property type="match status" value="1"/>
</dbReference>
<organism evidence="13">
    <name type="scientific">Nippostrongylus brasiliensis</name>
    <name type="common">Rat hookworm</name>
    <dbReference type="NCBI Taxonomy" id="27835"/>
    <lineage>
        <taxon>Eukaryota</taxon>
        <taxon>Metazoa</taxon>
        <taxon>Ecdysozoa</taxon>
        <taxon>Nematoda</taxon>
        <taxon>Chromadorea</taxon>
        <taxon>Rhabditida</taxon>
        <taxon>Rhabditina</taxon>
        <taxon>Rhabditomorpha</taxon>
        <taxon>Strongyloidea</taxon>
        <taxon>Heligmosomidae</taxon>
        <taxon>Nippostrongylus</taxon>
    </lineage>
</organism>